<sequence length="168" mass="19184">MSQELVKERVLKYLIEDLLVPQDMIDTNVLLSEFEEGAEGILDIVVNVKDKEEYFAPVLIVRCTDDDVELEGDVLQKEIEFLEYVDNITMAGRMILTNGDQMMYADWTGEEYDTEASLPTYEQMEKEFFEAEESIELEHHHHDGCGCGHDHHEEGHNCGCGDDCGCSK</sequence>
<keyword evidence="3" id="KW-1185">Reference proteome</keyword>
<dbReference type="Pfam" id="PF13588">
    <property type="entry name" value="HSDR_N_2"/>
    <property type="match status" value="1"/>
</dbReference>
<feature type="domain" description="Type I restriction enzyme R protein N-terminal" evidence="1">
    <location>
        <begin position="3"/>
        <end position="109"/>
    </location>
</feature>
<accession>A0ABZ2ETD2</accession>
<protein>
    <recommendedName>
        <fullName evidence="1">Type I restriction enzyme R protein N-terminal domain-containing protein</fullName>
    </recommendedName>
</protein>
<evidence type="ECO:0000259" key="1">
    <source>
        <dbReference type="Pfam" id="PF13588"/>
    </source>
</evidence>
<evidence type="ECO:0000313" key="3">
    <source>
        <dbReference type="Proteomes" id="UP001348492"/>
    </source>
</evidence>
<dbReference type="Proteomes" id="UP001348492">
    <property type="component" value="Chromosome"/>
</dbReference>
<organism evidence="2 3">
    <name type="scientific">Terrisporobacter glycolicus ATCC 14880 = DSM 1288</name>
    <dbReference type="NCBI Taxonomy" id="1121315"/>
    <lineage>
        <taxon>Bacteria</taxon>
        <taxon>Bacillati</taxon>
        <taxon>Bacillota</taxon>
        <taxon>Clostridia</taxon>
        <taxon>Peptostreptococcales</taxon>
        <taxon>Peptostreptococcaceae</taxon>
        <taxon>Terrisporobacter</taxon>
    </lineage>
</organism>
<proteinExistence type="predicted"/>
<evidence type="ECO:0000313" key="2">
    <source>
        <dbReference type="EMBL" id="WWD83019.1"/>
    </source>
</evidence>
<reference evidence="2 3" key="1">
    <citation type="journal article" date="2023" name="PLoS ONE">
        <title>Genome-based metabolic and phylogenomic analysis of three Terrisporobacter species.</title>
        <authorList>
            <person name="Boer T."/>
            <person name="Bengelsdorf F.R."/>
            <person name="Bomeke M."/>
            <person name="Daniel R."/>
            <person name="Poehlein A."/>
        </authorList>
    </citation>
    <scope>NUCLEOTIDE SEQUENCE [LARGE SCALE GENOMIC DNA]</scope>
    <source>
        <strain evidence="2 3">DSM 1288</strain>
    </source>
</reference>
<dbReference type="InterPro" id="IPR029464">
    <property type="entry name" value="HSDR_N"/>
</dbReference>
<name>A0ABZ2ETD2_9FIRM</name>
<gene>
    <name evidence="2" type="ORF">TEGL_14200</name>
</gene>
<dbReference type="RefSeq" id="WP_018589473.1">
    <property type="nucleotide sequence ID" value="NZ_CP117523.1"/>
</dbReference>
<dbReference type="EMBL" id="CP117523">
    <property type="protein sequence ID" value="WWD83019.1"/>
    <property type="molecule type" value="Genomic_DNA"/>
</dbReference>